<dbReference type="Pfam" id="PF03793">
    <property type="entry name" value="PASTA"/>
    <property type="match status" value="1"/>
</dbReference>
<feature type="signal peptide" evidence="1">
    <location>
        <begin position="1"/>
        <end position="22"/>
    </location>
</feature>
<accession>A0A4Y3WLA9</accession>
<proteinExistence type="predicted"/>
<gene>
    <name evidence="3" type="ORF">PHY01_13140</name>
</gene>
<dbReference type="AlphaFoldDB" id="A0A4Y3WLA9"/>
<evidence type="ECO:0000313" key="4">
    <source>
        <dbReference type="Proteomes" id="UP000320338"/>
    </source>
</evidence>
<dbReference type="CDD" id="cd06577">
    <property type="entry name" value="PASTA_pknB"/>
    <property type="match status" value="1"/>
</dbReference>
<dbReference type="Gene3D" id="3.30.10.20">
    <property type="match status" value="1"/>
</dbReference>
<dbReference type="RefSeq" id="WP_141277623.1">
    <property type="nucleotide sequence ID" value="NZ_BAAARZ010000001.1"/>
</dbReference>
<feature type="domain" description="PASTA" evidence="2">
    <location>
        <begin position="23"/>
        <end position="96"/>
    </location>
</feature>
<evidence type="ECO:0000256" key="1">
    <source>
        <dbReference type="SAM" id="SignalP"/>
    </source>
</evidence>
<dbReference type="OrthoDB" id="4335972at2"/>
<dbReference type="PROSITE" id="PS51257">
    <property type="entry name" value="PROKAR_LIPOPROTEIN"/>
    <property type="match status" value="1"/>
</dbReference>
<keyword evidence="1" id="KW-0732">Signal</keyword>
<protein>
    <recommendedName>
        <fullName evidence="2">PASTA domain-containing protein</fullName>
    </recommendedName>
</protein>
<keyword evidence="4" id="KW-1185">Reference proteome</keyword>
<comment type="caution">
    <text evidence="3">The sequence shown here is derived from an EMBL/GenBank/DDBJ whole genome shotgun (WGS) entry which is preliminary data.</text>
</comment>
<sequence length="101" mass="10853">MPRRRIALALLAVAGIAGCASSGPTWTMPDVVGQNLQAAQDAVQQPTGFEVRVTTRDLSGADRTQVEDVEWRVCTQTPEPGAEITRESMVDLGVVRQAEDC</sequence>
<name>A0A4Y3WLA9_9PSEU</name>
<evidence type="ECO:0000313" key="3">
    <source>
        <dbReference type="EMBL" id="GEC19031.1"/>
    </source>
</evidence>
<dbReference type="EMBL" id="BJNG01000012">
    <property type="protein sequence ID" value="GEC19031.1"/>
    <property type="molecule type" value="Genomic_DNA"/>
</dbReference>
<evidence type="ECO:0000259" key="2">
    <source>
        <dbReference type="PROSITE" id="PS51178"/>
    </source>
</evidence>
<dbReference type="InterPro" id="IPR005543">
    <property type="entry name" value="PASTA_dom"/>
</dbReference>
<organism evidence="3 4">
    <name type="scientific">Pseudonocardia hydrocarbonoxydans</name>
    <dbReference type="NCBI Taxonomy" id="76726"/>
    <lineage>
        <taxon>Bacteria</taxon>
        <taxon>Bacillati</taxon>
        <taxon>Actinomycetota</taxon>
        <taxon>Actinomycetes</taxon>
        <taxon>Pseudonocardiales</taxon>
        <taxon>Pseudonocardiaceae</taxon>
        <taxon>Pseudonocardia</taxon>
    </lineage>
</organism>
<dbReference type="Proteomes" id="UP000320338">
    <property type="component" value="Unassembled WGS sequence"/>
</dbReference>
<feature type="chain" id="PRO_5038445929" description="PASTA domain-containing protein" evidence="1">
    <location>
        <begin position="23"/>
        <end position="101"/>
    </location>
</feature>
<reference evidence="3 4" key="1">
    <citation type="submission" date="2019-06" db="EMBL/GenBank/DDBJ databases">
        <title>Whole genome shotgun sequence of Pseudonocardia hydrocarbonoxydans NBRC 14498.</title>
        <authorList>
            <person name="Hosoyama A."/>
            <person name="Uohara A."/>
            <person name="Ohji S."/>
            <person name="Ichikawa N."/>
        </authorList>
    </citation>
    <scope>NUCLEOTIDE SEQUENCE [LARGE SCALE GENOMIC DNA]</scope>
    <source>
        <strain evidence="3 4">NBRC 14498</strain>
    </source>
</reference>
<dbReference type="PROSITE" id="PS51178">
    <property type="entry name" value="PASTA"/>
    <property type="match status" value="1"/>
</dbReference>